<dbReference type="EMBL" id="QGDH01000027">
    <property type="protein sequence ID" value="RAR14045.1"/>
    <property type="molecule type" value="Genomic_DNA"/>
</dbReference>
<feature type="region of interest" description="Disordered" evidence="1">
    <location>
        <begin position="530"/>
        <end position="553"/>
    </location>
</feature>
<evidence type="ECO:0000256" key="1">
    <source>
        <dbReference type="SAM" id="MobiDB-lite"/>
    </source>
</evidence>
<dbReference type="Proteomes" id="UP000249619">
    <property type="component" value="Unassembled WGS sequence"/>
</dbReference>
<feature type="compositionally biased region" description="Basic and acidic residues" evidence="1">
    <location>
        <begin position="323"/>
        <end position="357"/>
    </location>
</feature>
<feature type="region of interest" description="Disordered" evidence="1">
    <location>
        <begin position="481"/>
        <end position="504"/>
    </location>
</feature>
<name>A0A364N9Q1_STELY</name>
<feature type="compositionally biased region" description="Polar residues" evidence="1">
    <location>
        <begin position="392"/>
        <end position="402"/>
    </location>
</feature>
<feature type="region of interest" description="Disordered" evidence="1">
    <location>
        <begin position="590"/>
        <end position="649"/>
    </location>
</feature>
<keyword evidence="3" id="KW-1185">Reference proteome</keyword>
<reference evidence="3" key="1">
    <citation type="submission" date="2018-05" db="EMBL/GenBank/DDBJ databases">
        <title>Draft genome sequence of Stemphylium lycopersici strain CIDEFI 213.</title>
        <authorList>
            <person name="Medina R."/>
            <person name="Franco M.E.E."/>
            <person name="Lucentini C.G."/>
            <person name="Saparrat M.C.N."/>
            <person name="Balatti P.A."/>
        </authorList>
    </citation>
    <scope>NUCLEOTIDE SEQUENCE [LARGE SCALE GENOMIC DNA]</scope>
    <source>
        <strain evidence="3">CIDEFI 213</strain>
    </source>
</reference>
<gene>
    <name evidence="2" type="ORF">DDE83_002614</name>
</gene>
<feature type="compositionally biased region" description="Basic and acidic residues" evidence="1">
    <location>
        <begin position="617"/>
        <end position="626"/>
    </location>
</feature>
<feature type="compositionally biased region" description="Basic and acidic residues" evidence="1">
    <location>
        <begin position="724"/>
        <end position="743"/>
    </location>
</feature>
<accession>A0A364N9Q1</accession>
<proteinExistence type="predicted"/>
<sequence>MVLSPPSSGIRIVRDLFTRNDKDKVPSELEEALSLLQLSGLDGLEERFLRTEAFLKPWSVFRDLILLLQPDAMPRATAIATGDSDKGISRVDLLWSYTQFDEDTRRYDPRMKKYSVEYTPDSSVYGFINKRDWHTEDYEKHLFVWLLQAFKVGKARNPWGFDFFELRSICTAWQEVFVPIVNAVRASYSGKGRRHYGRLALFVEERCPSGLAFPKDNINISEGGLMSPTPYRIVSVPKSIDANGATFHKRTERAGVLTRKHYDEAEKELRNVYPQYGGLVERPKFKHKMEEWLEEQRARANLRKVAEQIGEVEASQIQVVKSASDRSPMKKISPAKDRGQEKGSNDNRIKRYSDSVRRSLSRNISKKTPKEEPKSPLHGVTRQLYIPDDSTPDASSHGQDVASTERHVSCGSVAASDTTTVTPWPRPDPQRKPSVQSVYSLIRNSNPFDLSDELQLPRVRTSTDEPVYSSMGQLSAIPQPLHQDSHRDQEALSPLPLGDKRSHTDVRFPSYEGSGWEDEISLTKLEIVQKESSRTPQPLPRAKPPTRLPVPIQPTPYTGNLQVALEEKGHDARPKSIAKFGAAFPRTVAWPGTSTPNTPAWSRLSHQDDDVPPLPTKYHERWDGFRNPDNSSRPEQGLHNGPGRSMARIVSKENIRSALGRTSRDSSAEDLSLPPSIPMIYGPSLKMKPGAPKLQTYNANLFPRREERAGTPVGAWVGAPKSRNTTEKSYRSGEPRGGEKAQD</sequence>
<comment type="caution">
    <text evidence="2">The sequence shown here is derived from an EMBL/GenBank/DDBJ whole genome shotgun (WGS) entry which is preliminary data.</text>
</comment>
<evidence type="ECO:0000313" key="2">
    <source>
        <dbReference type="EMBL" id="RAR14045.1"/>
    </source>
</evidence>
<feature type="region of interest" description="Disordered" evidence="1">
    <location>
        <begin position="706"/>
        <end position="743"/>
    </location>
</feature>
<organism evidence="2 3">
    <name type="scientific">Stemphylium lycopersici</name>
    <name type="common">Tomato gray leaf spot disease fungus</name>
    <name type="synonym">Thyrospora lycopersici</name>
    <dbReference type="NCBI Taxonomy" id="183478"/>
    <lineage>
        <taxon>Eukaryota</taxon>
        <taxon>Fungi</taxon>
        <taxon>Dikarya</taxon>
        <taxon>Ascomycota</taxon>
        <taxon>Pezizomycotina</taxon>
        <taxon>Dothideomycetes</taxon>
        <taxon>Pleosporomycetidae</taxon>
        <taxon>Pleosporales</taxon>
        <taxon>Pleosporineae</taxon>
        <taxon>Pleosporaceae</taxon>
        <taxon>Stemphylium</taxon>
    </lineage>
</organism>
<evidence type="ECO:0000313" key="3">
    <source>
        <dbReference type="Proteomes" id="UP000249619"/>
    </source>
</evidence>
<protein>
    <submittedName>
        <fullName evidence="2">Uncharacterized protein</fullName>
    </submittedName>
</protein>
<feature type="region of interest" description="Disordered" evidence="1">
    <location>
        <begin position="320"/>
        <end position="434"/>
    </location>
</feature>
<feature type="compositionally biased region" description="Pro residues" evidence="1">
    <location>
        <begin position="537"/>
        <end position="553"/>
    </location>
</feature>
<dbReference type="AlphaFoldDB" id="A0A364N9Q1"/>